<gene>
    <name evidence="1" type="ORF">NRB56_72990</name>
</gene>
<name>A0A7K0E0U7_9NOCA</name>
<evidence type="ECO:0000313" key="1">
    <source>
        <dbReference type="EMBL" id="MQY31689.1"/>
    </source>
</evidence>
<keyword evidence="2" id="KW-1185">Reference proteome</keyword>
<reference evidence="1 2" key="1">
    <citation type="submission" date="2019-10" db="EMBL/GenBank/DDBJ databases">
        <title>Nocardia macrotermitis sp. nov. and Nocardia aurantia sp. nov., isolated from the gut of fungus growing-termite Macrotermes natalensis.</title>
        <authorList>
            <person name="Benndorf R."/>
            <person name="Schwitalla J."/>
            <person name="Martin K."/>
            <person name="De Beer W."/>
            <person name="Kaster A.-K."/>
            <person name="Vollmers J."/>
            <person name="Poulsen M."/>
            <person name="Beemelmanns C."/>
        </authorList>
    </citation>
    <scope>NUCLEOTIDE SEQUENCE [LARGE SCALE GENOMIC DNA]</scope>
    <source>
        <strain evidence="1 2">RB56</strain>
    </source>
</reference>
<protein>
    <submittedName>
        <fullName evidence="1">Uncharacterized protein</fullName>
    </submittedName>
</protein>
<proteinExistence type="predicted"/>
<dbReference type="EMBL" id="WEGI01000022">
    <property type="protein sequence ID" value="MQY31689.1"/>
    <property type="molecule type" value="Genomic_DNA"/>
</dbReference>
<organism evidence="1 2">
    <name type="scientific">Nocardia aurantia</name>
    <dbReference type="NCBI Taxonomy" id="2585199"/>
    <lineage>
        <taxon>Bacteria</taxon>
        <taxon>Bacillati</taxon>
        <taxon>Actinomycetota</taxon>
        <taxon>Actinomycetes</taxon>
        <taxon>Mycobacteriales</taxon>
        <taxon>Nocardiaceae</taxon>
        <taxon>Nocardia</taxon>
    </lineage>
</organism>
<dbReference type="AlphaFoldDB" id="A0A7K0E0U7"/>
<evidence type="ECO:0000313" key="2">
    <source>
        <dbReference type="Proteomes" id="UP000431401"/>
    </source>
</evidence>
<accession>A0A7K0E0U7</accession>
<comment type="caution">
    <text evidence="1">The sequence shown here is derived from an EMBL/GenBank/DDBJ whole genome shotgun (WGS) entry which is preliminary data.</text>
</comment>
<sequence>MRTQWFGSAVPPVGRGVVTAAAGIGDRIS</sequence>
<dbReference type="Proteomes" id="UP000431401">
    <property type="component" value="Unassembled WGS sequence"/>
</dbReference>